<dbReference type="InterPro" id="IPR050490">
    <property type="entry name" value="Bact_solute-bd_prot1"/>
</dbReference>
<keyword evidence="3" id="KW-0813">Transport</keyword>
<dbReference type="CDD" id="cd13585">
    <property type="entry name" value="PBP2_TMBP_like"/>
    <property type="match status" value="1"/>
</dbReference>
<dbReference type="PANTHER" id="PTHR43649:SF31">
    <property type="entry name" value="SN-GLYCEROL-3-PHOSPHATE-BINDING PERIPLASMIC PROTEIN UGPB"/>
    <property type="match status" value="1"/>
</dbReference>
<dbReference type="InterPro" id="IPR006059">
    <property type="entry name" value="SBP"/>
</dbReference>
<evidence type="ECO:0000256" key="1">
    <source>
        <dbReference type="ARBA" id="ARBA00004196"/>
    </source>
</evidence>
<dbReference type="SUPFAM" id="SSF53850">
    <property type="entry name" value="Periplasmic binding protein-like II"/>
    <property type="match status" value="1"/>
</dbReference>
<organism evidence="6 7">
    <name type="scientific">Kineosporia succinea</name>
    <dbReference type="NCBI Taxonomy" id="84632"/>
    <lineage>
        <taxon>Bacteria</taxon>
        <taxon>Bacillati</taxon>
        <taxon>Actinomycetota</taxon>
        <taxon>Actinomycetes</taxon>
        <taxon>Kineosporiales</taxon>
        <taxon>Kineosporiaceae</taxon>
        <taxon>Kineosporia</taxon>
    </lineage>
</organism>
<evidence type="ECO:0000256" key="2">
    <source>
        <dbReference type="ARBA" id="ARBA00008520"/>
    </source>
</evidence>
<comment type="subcellular location">
    <subcellularLocation>
        <location evidence="1">Cell envelope</location>
    </subcellularLocation>
</comment>
<name>A0ABT9NZ29_9ACTN</name>
<comment type="similarity">
    <text evidence="2">Belongs to the bacterial solute-binding protein 1 family.</text>
</comment>
<evidence type="ECO:0000256" key="3">
    <source>
        <dbReference type="ARBA" id="ARBA00022448"/>
    </source>
</evidence>
<evidence type="ECO:0000256" key="4">
    <source>
        <dbReference type="ARBA" id="ARBA00022729"/>
    </source>
</evidence>
<dbReference type="Proteomes" id="UP001235712">
    <property type="component" value="Unassembled WGS sequence"/>
</dbReference>
<keyword evidence="4 5" id="KW-0732">Signal</keyword>
<dbReference type="Gene3D" id="3.40.190.10">
    <property type="entry name" value="Periplasmic binding protein-like II"/>
    <property type="match status" value="1"/>
</dbReference>
<dbReference type="PROSITE" id="PS51257">
    <property type="entry name" value="PROKAR_LIPOPROTEIN"/>
    <property type="match status" value="1"/>
</dbReference>
<evidence type="ECO:0000313" key="7">
    <source>
        <dbReference type="Proteomes" id="UP001235712"/>
    </source>
</evidence>
<sequence length="421" mass="43992">MKHSIPRSLAVLAAAGLSISALAACGSNDGSGNAGGSTDADGNVTVDWSMWSGGTAEKDAWQAAADAVHTANPKITVKLETTSFDDYFTKMGTRIASGSAPCIVSVQSLRLGALKDGMLPLDDLIKSKSLDTDDFVPASLEGLASDGTQYGIPYDNGPMLMLYNVDRFKEVGVDAPKSGWTWNDFSAATKKLTTGGKYGFAAYPADLQMFPMLLSLSGQQPVSEDGKLALDNADLQAAGQQYADLVGKDKVSPELSGNDSTYAYNQFIAGNAAMVVDGPWDLLSIQSQSDFQLGAVEIPAGPSGSKTLSAGSGFGISKSCKNPEAAFEAIQTITSTEQLSKLASDGRAFPSRVSAQAPWYDNAFDGAKEALEAAGATAEPMRTTSNWTKVGSDLIQYGVPAMNGTSTVKDTFSQIQSQDAN</sequence>
<dbReference type="PANTHER" id="PTHR43649">
    <property type="entry name" value="ARABINOSE-BINDING PROTEIN-RELATED"/>
    <property type="match status" value="1"/>
</dbReference>
<feature type="chain" id="PRO_5046549384" evidence="5">
    <location>
        <begin position="24"/>
        <end position="421"/>
    </location>
</feature>
<evidence type="ECO:0000313" key="6">
    <source>
        <dbReference type="EMBL" id="MDP9825687.1"/>
    </source>
</evidence>
<reference evidence="6 7" key="1">
    <citation type="submission" date="2023-07" db="EMBL/GenBank/DDBJ databases">
        <title>Sequencing the genomes of 1000 actinobacteria strains.</title>
        <authorList>
            <person name="Klenk H.-P."/>
        </authorList>
    </citation>
    <scope>NUCLEOTIDE SEQUENCE [LARGE SCALE GENOMIC DNA]</scope>
    <source>
        <strain evidence="6 7">DSM 44388</strain>
    </source>
</reference>
<keyword evidence="7" id="KW-1185">Reference proteome</keyword>
<dbReference type="Pfam" id="PF01547">
    <property type="entry name" value="SBP_bac_1"/>
    <property type="match status" value="1"/>
</dbReference>
<gene>
    <name evidence="6" type="ORF">J2S57_001436</name>
</gene>
<comment type="caution">
    <text evidence="6">The sequence shown here is derived from an EMBL/GenBank/DDBJ whole genome shotgun (WGS) entry which is preliminary data.</text>
</comment>
<evidence type="ECO:0000256" key="5">
    <source>
        <dbReference type="SAM" id="SignalP"/>
    </source>
</evidence>
<accession>A0ABT9NZ29</accession>
<dbReference type="RefSeq" id="WP_307239732.1">
    <property type="nucleotide sequence ID" value="NZ_JAUSQZ010000001.1"/>
</dbReference>
<proteinExistence type="inferred from homology"/>
<feature type="signal peptide" evidence="5">
    <location>
        <begin position="1"/>
        <end position="23"/>
    </location>
</feature>
<protein>
    <submittedName>
        <fullName evidence="6">ABC-type glycerol-3-phosphate transport system substrate-binding protein</fullName>
    </submittedName>
</protein>
<dbReference type="EMBL" id="JAUSQZ010000001">
    <property type="protein sequence ID" value="MDP9825687.1"/>
    <property type="molecule type" value="Genomic_DNA"/>
</dbReference>